<accession>A0A7S9SUH6</accession>
<reference evidence="1" key="1">
    <citation type="submission" date="2020-08" db="EMBL/GenBank/DDBJ databases">
        <title>Bridging the membrane lipid divide: bacteria of the FCB group superphylum have the potential to synthesize archaeal ether lipids.</title>
        <authorList>
            <person name="Villanueva L."/>
            <person name="von Meijenfeldt F.A.B."/>
            <person name="Westbye A.B."/>
            <person name="Yadav S."/>
            <person name="Hopmans E.C."/>
            <person name="Dutilh B.E."/>
            <person name="Sinninghe Damste J.S."/>
        </authorList>
    </citation>
    <scope>NUCLEOTIDE SEQUENCE</scope>
    <source>
        <strain evidence="1">NIOZ-UU159</strain>
    </source>
</reference>
<protein>
    <submittedName>
        <fullName evidence="1">Uncharacterized protein</fullName>
    </submittedName>
</protein>
<dbReference type="EMBL" id="MW030601">
    <property type="protein sequence ID" value="QPI16759.1"/>
    <property type="molecule type" value="Genomic_DNA"/>
</dbReference>
<proteinExistence type="predicted"/>
<name>A0A7S9SUH6_9VIRU</name>
<sequence length="50" mass="5924">MTNFLNKLPDCIIDKIYQQPKYLLEDIKSYVLFMNFVNSGHKNSMDLNII</sequence>
<gene>
    <name evidence="1" type="ORF">NIOZUU159_00254</name>
</gene>
<organism evidence="1">
    <name type="scientific">Virus NIOZ-UU159</name>
    <dbReference type="NCBI Taxonomy" id="2763270"/>
    <lineage>
        <taxon>Viruses</taxon>
    </lineage>
</organism>
<evidence type="ECO:0000313" key="1">
    <source>
        <dbReference type="EMBL" id="QPI16759.1"/>
    </source>
</evidence>